<keyword evidence="3" id="KW-1185">Reference proteome</keyword>
<dbReference type="EMBL" id="JAAXKY010000031">
    <property type="protein sequence ID" value="NMH77862.1"/>
    <property type="molecule type" value="Genomic_DNA"/>
</dbReference>
<organism evidence="2 3">
    <name type="scientific">Pseudonocardia xinjiangensis</name>
    <dbReference type="NCBI Taxonomy" id="75289"/>
    <lineage>
        <taxon>Bacteria</taxon>
        <taxon>Bacillati</taxon>
        <taxon>Actinomycetota</taxon>
        <taxon>Actinomycetes</taxon>
        <taxon>Pseudonocardiales</taxon>
        <taxon>Pseudonocardiaceae</taxon>
        <taxon>Pseudonocardia</taxon>
    </lineage>
</organism>
<reference evidence="2 3" key="1">
    <citation type="submission" date="2020-04" db="EMBL/GenBank/DDBJ databases">
        <authorList>
            <person name="Klaysubun C."/>
            <person name="Duangmal K."/>
            <person name="Lipun K."/>
        </authorList>
    </citation>
    <scope>NUCLEOTIDE SEQUENCE [LARGE SCALE GENOMIC DNA]</scope>
    <source>
        <strain evidence="2 3">JCM 11839</strain>
    </source>
</reference>
<name>A0ABX1RBW4_9PSEU</name>
<proteinExistence type="predicted"/>
<evidence type="ECO:0000313" key="2">
    <source>
        <dbReference type="EMBL" id="NMH77862.1"/>
    </source>
</evidence>
<evidence type="ECO:0000313" key="3">
    <source>
        <dbReference type="Proteomes" id="UP001296706"/>
    </source>
</evidence>
<feature type="transmembrane region" description="Helical" evidence="1">
    <location>
        <begin position="23"/>
        <end position="42"/>
    </location>
</feature>
<evidence type="ECO:0000256" key="1">
    <source>
        <dbReference type="SAM" id="Phobius"/>
    </source>
</evidence>
<gene>
    <name evidence="2" type="ORF">HF577_12310</name>
</gene>
<keyword evidence="1" id="KW-1133">Transmembrane helix</keyword>
<accession>A0ABX1RBW4</accession>
<dbReference type="Pfam" id="PF09489">
    <property type="entry name" value="CbtB"/>
    <property type="match status" value="1"/>
</dbReference>
<sequence>MSQAAVESPIAGIAPTPIPLREIAPWAVFAGVVLLALLYLVGMDQGATSVFSGEMLHEFVHDGRHLLGFPCH</sequence>
<keyword evidence="1" id="KW-0472">Membrane</keyword>
<dbReference type="RefSeq" id="WP_169395935.1">
    <property type="nucleotide sequence ID" value="NZ_BAAAJH010000003.1"/>
</dbReference>
<comment type="caution">
    <text evidence="2">The sequence shown here is derived from an EMBL/GenBank/DDBJ whole genome shotgun (WGS) entry which is preliminary data.</text>
</comment>
<dbReference type="Proteomes" id="UP001296706">
    <property type="component" value="Unassembled WGS sequence"/>
</dbReference>
<keyword evidence="1" id="KW-0812">Transmembrane</keyword>
<dbReference type="InterPro" id="IPR012667">
    <property type="entry name" value="CbtB_put"/>
</dbReference>
<protein>
    <submittedName>
        <fullName evidence="2">CbtB-domain containing protein</fullName>
    </submittedName>
</protein>